<dbReference type="GO" id="GO:0016787">
    <property type="term" value="F:hydrolase activity"/>
    <property type="evidence" value="ECO:0007669"/>
    <property type="project" value="UniProtKB-KW"/>
</dbReference>
<evidence type="ECO:0000313" key="4">
    <source>
        <dbReference type="EMBL" id="TQL77214.1"/>
    </source>
</evidence>
<dbReference type="SUPFAM" id="SSF101478">
    <property type="entry name" value="ADP-ribosylglycohydrolase"/>
    <property type="match status" value="1"/>
</dbReference>
<dbReference type="Pfam" id="PF03747">
    <property type="entry name" value="ADP_ribosyl_GH"/>
    <property type="match status" value="1"/>
</dbReference>
<feature type="binding site" evidence="3">
    <location>
        <position position="312"/>
    </location>
    <ligand>
        <name>Mg(2+)</name>
        <dbReference type="ChEBI" id="CHEBI:18420"/>
        <label>1</label>
    </ligand>
</feature>
<proteinExistence type="inferred from homology"/>
<dbReference type="PANTHER" id="PTHR16222:SF24">
    <property type="entry name" value="ADP-RIBOSYLHYDROLASE ARH3"/>
    <property type="match status" value="1"/>
</dbReference>
<dbReference type="RefSeq" id="WP_142039760.1">
    <property type="nucleotide sequence ID" value="NZ_JBHTGS010000001.1"/>
</dbReference>
<dbReference type="InterPro" id="IPR050792">
    <property type="entry name" value="ADP-ribosylglycohydrolase"/>
</dbReference>
<keyword evidence="5" id="KW-1185">Reference proteome</keyword>
<comment type="caution">
    <text evidence="4">The sequence shown here is derived from an EMBL/GenBank/DDBJ whole genome shotgun (WGS) entry which is preliminary data.</text>
</comment>
<dbReference type="AlphaFoldDB" id="A0A543AXB0"/>
<reference evidence="4 5" key="1">
    <citation type="submission" date="2019-06" db="EMBL/GenBank/DDBJ databases">
        <title>Sequencing the genomes of 1000 actinobacteria strains.</title>
        <authorList>
            <person name="Klenk H.-P."/>
        </authorList>
    </citation>
    <scope>NUCLEOTIDE SEQUENCE [LARGE SCALE GENOMIC DNA]</scope>
    <source>
        <strain evidence="4 5">DSM 45928</strain>
    </source>
</reference>
<sequence>MDRTDVEAAVFASRVSGCLLAGAVGDALGGPIEFSTLFGLRRQYGDAGITDLIYEGPGRTALITDDTQMTLFTVEGLIRFGVRIPGKTAGSAERAVLRALQRWNDTQRYFGPDELPAGDHRTGWLLQQPWLYHRRAPGAACLSGLESRLDGFAEWGRPGNVNPDSKGCGTVMRSAPFGLFATDAPAGFDLAARCAQYTHGHPTGYLAAGATSAIVHHLSRGRELIEAVSMTQELLATYPGHSETSEALRSAVALASQGGATSEKVEMLGGGWVAEEALAIAVYCALTAAETGGPAAAMMRRALLLSVNHSGDSDSTGSICGNLMGAWRGAEAIPSEWLVRLENRETINTLISDFIVALRDAPSLARGVPPWQDRYPGA</sequence>
<keyword evidence="2 4" id="KW-0378">Hydrolase</keyword>
<dbReference type="Proteomes" id="UP000317043">
    <property type="component" value="Unassembled WGS sequence"/>
</dbReference>
<comment type="similarity">
    <text evidence="1">Belongs to the ADP-ribosylglycohydrolase family.</text>
</comment>
<dbReference type="GO" id="GO:0046872">
    <property type="term" value="F:metal ion binding"/>
    <property type="evidence" value="ECO:0007669"/>
    <property type="project" value="UniProtKB-KW"/>
</dbReference>
<dbReference type="Gene3D" id="1.10.4080.10">
    <property type="entry name" value="ADP-ribosylation/Crystallin J1"/>
    <property type="match status" value="1"/>
</dbReference>
<protein>
    <submittedName>
        <fullName evidence="4">ADP-ribosylglycohydrolase</fullName>
    </submittedName>
</protein>
<keyword evidence="3" id="KW-0479">Metal-binding</keyword>
<evidence type="ECO:0000256" key="3">
    <source>
        <dbReference type="PIRSR" id="PIRSR605502-1"/>
    </source>
</evidence>
<accession>A0A543AXB0</accession>
<gene>
    <name evidence="4" type="ORF">FB566_2765</name>
</gene>
<dbReference type="EMBL" id="VFOW01000001">
    <property type="protein sequence ID" value="TQL77214.1"/>
    <property type="molecule type" value="Genomic_DNA"/>
</dbReference>
<feature type="binding site" evidence="3">
    <location>
        <position position="66"/>
    </location>
    <ligand>
        <name>Mg(2+)</name>
        <dbReference type="ChEBI" id="CHEBI:18420"/>
        <label>1</label>
    </ligand>
</feature>
<name>A0A543AXB0_9ACTN</name>
<dbReference type="InParanoid" id="A0A543AXB0"/>
<evidence type="ECO:0000256" key="2">
    <source>
        <dbReference type="ARBA" id="ARBA00022801"/>
    </source>
</evidence>
<dbReference type="InterPro" id="IPR005502">
    <property type="entry name" value="Ribosyl_crysJ1"/>
</dbReference>
<organism evidence="4 5">
    <name type="scientific">Stackebrandtia endophytica</name>
    <dbReference type="NCBI Taxonomy" id="1496996"/>
    <lineage>
        <taxon>Bacteria</taxon>
        <taxon>Bacillati</taxon>
        <taxon>Actinomycetota</taxon>
        <taxon>Actinomycetes</taxon>
        <taxon>Glycomycetales</taxon>
        <taxon>Glycomycetaceae</taxon>
        <taxon>Stackebrandtia</taxon>
    </lineage>
</organism>
<keyword evidence="3" id="KW-0460">Magnesium</keyword>
<feature type="binding site" evidence="3">
    <location>
        <position position="64"/>
    </location>
    <ligand>
        <name>Mg(2+)</name>
        <dbReference type="ChEBI" id="CHEBI:18420"/>
        <label>1</label>
    </ligand>
</feature>
<feature type="binding site" evidence="3">
    <location>
        <position position="315"/>
    </location>
    <ligand>
        <name>Mg(2+)</name>
        <dbReference type="ChEBI" id="CHEBI:18420"/>
        <label>1</label>
    </ligand>
</feature>
<dbReference type="OrthoDB" id="4871367at2"/>
<dbReference type="InterPro" id="IPR036705">
    <property type="entry name" value="Ribosyl_crysJ1_sf"/>
</dbReference>
<feature type="binding site" evidence="3">
    <location>
        <position position="314"/>
    </location>
    <ligand>
        <name>Mg(2+)</name>
        <dbReference type="ChEBI" id="CHEBI:18420"/>
        <label>1</label>
    </ligand>
</feature>
<evidence type="ECO:0000256" key="1">
    <source>
        <dbReference type="ARBA" id="ARBA00010702"/>
    </source>
</evidence>
<dbReference type="PANTHER" id="PTHR16222">
    <property type="entry name" value="ADP-RIBOSYLGLYCOHYDROLASE"/>
    <property type="match status" value="1"/>
</dbReference>
<comment type="cofactor">
    <cofactor evidence="3">
        <name>Mg(2+)</name>
        <dbReference type="ChEBI" id="CHEBI:18420"/>
    </cofactor>
    <text evidence="3">Binds 2 magnesium ions per subunit.</text>
</comment>
<feature type="binding site" evidence="3">
    <location>
        <position position="65"/>
    </location>
    <ligand>
        <name>Mg(2+)</name>
        <dbReference type="ChEBI" id="CHEBI:18420"/>
        <label>1</label>
    </ligand>
</feature>
<evidence type="ECO:0000313" key="5">
    <source>
        <dbReference type="Proteomes" id="UP000317043"/>
    </source>
</evidence>